<dbReference type="Pfam" id="PF13683">
    <property type="entry name" value="rve_3"/>
    <property type="match status" value="1"/>
</dbReference>
<dbReference type="RefSeq" id="WP_143006715.1">
    <property type="nucleotide sequence ID" value="NZ_FNAG01000013.1"/>
</dbReference>
<protein>
    <submittedName>
        <fullName evidence="2">Integrase core domain-containing protein</fullName>
    </submittedName>
</protein>
<name>A0A1G6Z8T7_9GAMM</name>
<dbReference type="STRING" id="265719.SAMN04488509_1131"/>
<sequence length="105" mass="12189">PEFTSRAFIAWVQQHGVDHQLIEPGKPMQNGYIESFNGKFRDECLNEHWFSSLAQARQVIAEWRRDYNQVRPHSSCGRIPPAEFAAQHRINNQKNEVPFNPGLSQ</sequence>
<evidence type="ECO:0000313" key="3">
    <source>
        <dbReference type="Proteomes" id="UP000199603"/>
    </source>
</evidence>
<dbReference type="PANTHER" id="PTHR47515">
    <property type="entry name" value="LOW CALCIUM RESPONSE LOCUS PROTEIN T"/>
    <property type="match status" value="1"/>
</dbReference>
<dbReference type="PROSITE" id="PS50994">
    <property type="entry name" value="INTEGRASE"/>
    <property type="match status" value="1"/>
</dbReference>
<gene>
    <name evidence="2" type="ORF">SAMN04488509_1131</name>
</gene>
<dbReference type="InterPro" id="IPR036397">
    <property type="entry name" value="RNaseH_sf"/>
</dbReference>
<reference evidence="2 3" key="1">
    <citation type="submission" date="2016-10" db="EMBL/GenBank/DDBJ databases">
        <authorList>
            <person name="de Groot N.N."/>
        </authorList>
    </citation>
    <scope>NUCLEOTIDE SEQUENCE [LARGE SCALE GENOMIC DNA]</scope>
    <source>
        <strain evidence="2 3">DSM 16957</strain>
    </source>
</reference>
<dbReference type="OrthoDB" id="6174090at2"/>
<feature type="domain" description="Integrase catalytic" evidence="1">
    <location>
        <begin position="1"/>
        <end position="88"/>
    </location>
</feature>
<dbReference type="GO" id="GO:0003676">
    <property type="term" value="F:nucleic acid binding"/>
    <property type="evidence" value="ECO:0007669"/>
    <property type="project" value="InterPro"/>
</dbReference>
<dbReference type="SUPFAM" id="SSF53098">
    <property type="entry name" value="Ribonuclease H-like"/>
    <property type="match status" value="1"/>
</dbReference>
<organism evidence="2 3">
    <name type="scientific">Aquimonas voraii</name>
    <dbReference type="NCBI Taxonomy" id="265719"/>
    <lineage>
        <taxon>Bacteria</taxon>
        <taxon>Pseudomonadati</taxon>
        <taxon>Pseudomonadota</taxon>
        <taxon>Gammaproteobacteria</taxon>
        <taxon>Lysobacterales</taxon>
        <taxon>Lysobacteraceae</taxon>
        <taxon>Aquimonas</taxon>
    </lineage>
</organism>
<dbReference type="EMBL" id="FNAG01000013">
    <property type="protein sequence ID" value="SDD99099.1"/>
    <property type="molecule type" value="Genomic_DNA"/>
</dbReference>
<dbReference type="PANTHER" id="PTHR47515:SF1">
    <property type="entry name" value="BLR2054 PROTEIN"/>
    <property type="match status" value="1"/>
</dbReference>
<evidence type="ECO:0000259" key="1">
    <source>
        <dbReference type="PROSITE" id="PS50994"/>
    </source>
</evidence>
<feature type="non-terminal residue" evidence="2">
    <location>
        <position position="1"/>
    </location>
</feature>
<dbReference type="InterPro" id="IPR012337">
    <property type="entry name" value="RNaseH-like_sf"/>
</dbReference>
<proteinExistence type="predicted"/>
<evidence type="ECO:0000313" key="2">
    <source>
        <dbReference type="EMBL" id="SDD99099.1"/>
    </source>
</evidence>
<dbReference type="Gene3D" id="3.30.420.10">
    <property type="entry name" value="Ribonuclease H-like superfamily/Ribonuclease H"/>
    <property type="match status" value="1"/>
</dbReference>
<dbReference type="GO" id="GO:0015074">
    <property type="term" value="P:DNA integration"/>
    <property type="evidence" value="ECO:0007669"/>
    <property type="project" value="InterPro"/>
</dbReference>
<dbReference type="Proteomes" id="UP000199603">
    <property type="component" value="Unassembled WGS sequence"/>
</dbReference>
<keyword evidence="3" id="KW-1185">Reference proteome</keyword>
<dbReference type="InterPro" id="IPR001584">
    <property type="entry name" value="Integrase_cat-core"/>
</dbReference>
<dbReference type="AlphaFoldDB" id="A0A1G6Z8T7"/>
<accession>A0A1G6Z8T7</accession>